<dbReference type="EMBL" id="LHPJ01000026">
    <property type="protein sequence ID" value="KOO01950.1"/>
    <property type="molecule type" value="Genomic_DNA"/>
</dbReference>
<feature type="signal peptide" evidence="1">
    <location>
        <begin position="1"/>
        <end position="21"/>
    </location>
</feature>
<dbReference type="RefSeq" id="WP_053397061.1">
    <property type="nucleotide sequence ID" value="NZ_LHPJ01000026.1"/>
</dbReference>
<dbReference type="Pfam" id="PF20616">
    <property type="entry name" value="Caps_syn_GfcC_N"/>
    <property type="match status" value="1"/>
</dbReference>
<evidence type="ECO:0000259" key="3">
    <source>
        <dbReference type="Pfam" id="PF20616"/>
    </source>
</evidence>
<organism evidence="4 5">
    <name type="scientific">Vibrio nereis</name>
    <dbReference type="NCBI Taxonomy" id="693"/>
    <lineage>
        <taxon>Bacteria</taxon>
        <taxon>Pseudomonadati</taxon>
        <taxon>Pseudomonadota</taxon>
        <taxon>Gammaproteobacteria</taxon>
        <taxon>Vibrionales</taxon>
        <taxon>Vibrionaceae</taxon>
        <taxon>Vibrio</taxon>
    </lineage>
</organism>
<dbReference type="InterPro" id="IPR010425">
    <property type="entry name" value="Caps_synth_GfcC-like_C"/>
</dbReference>
<dbReference type="OrthoDB" id="5814422at2"/>
<evidence type="ECO:0000313" key="4">
    <source>
        <dbReference type="EMBL" id="KOO01950.1"/>
    </source>
</evidence>
<dbReference type="InterPro" id="IPR046459">
    <property type="entry name" value="Caps_syn_GfcC_N"/>
</dbReference>
<keyword evidence="1" id="KW-0732">Signal</keyword>
<feature type="domain" description="Capsule biosynthesis GfcC-like C-terminal" evidence="2">
    <location>
        <begin position="163"/>
        <end position="244"/>
    </location>
</feature>
<proteinExistence type="predicted"/>
<evidence type="ECO:0000313" key="5">
    <source>
        <dbReference type="Proteomes" id="UP000037515"/>
    </source>
</evidence>
<name>A0A0M0HIT0_VIBNE</name>
<sequence length="248" mass="27785">MNKPLLITLASALLPIFGASADGLKVELPIQNTILQYEDAQRLETVLSDAIAHSQIFSPASYPLANQLFNRDKQATAQQLKHDVLQQLEQRMHHTDDDTSINILIEQIKHWAVGYRESLSLDIDKVRIQAEHNPLLAGVYELITPQRKEHIQVEGLLARPQALAFASATTLSETLDQTGLLSSANNSYAWVIYPDGHYIKAGYAYWNNENIHLTPGTVVFVGFNSDDSELQRLEENIVKLISMRKGSQ</sequence>
<dbReference type="STRING" id="693.AKJ17_17265"/>
<dbReference type="Gene3D" id="3.10.560.10">
    <property type="entry name" value="Outer membrane lipoprotein wza domain like"/>
    <property type="match status" value="1"/>
</dbReference>
<dbReference type="Pfam" id="PF06251">
    <property type="entry name" value="Caps_syn_GfcC_C"/>
    <property type="match status" value="1"/>
</dbReference>
<dbReference type="Gene3D" id="3.10.20.700">
    <property type="match status" value="1"/>
</dbReference>
<feature type="chain" id="PRO_5005599930" evidence="1">
    <location>
        <begin position="22"/>
        <end position="248"/>
    </location>
</feature>
<feature type="domain" description="Capsule biosynthesis GfcC-like N-terminal" evidence="3">
    <location>
        <begin position="24"/>
        <end position="146"/>
    </location>
</feature>
<dbReference type="Proteomes" id="UP000037515">
    <property type="component" value="Unassembled WGS sequence"/>
</dbReference>
<protein>
    <submittedName>
        <fullName evidence="4">Uncharacterized protein</fullName>
    </submittedName>
</protein>
<accession>A0A0M0HIT0</accession>
<gene>
    <name evidence="4" type="ORF">AKJ17_17265</name>
</gene>
<evidence type="ECO:0000256" key="1">
    <source>
        <dbReference type="SAM" id="SignalP"/>
    </source>
</evidence>
<comment type="caution">
    <text evidence="4">The sequence shown here is derived from an EMBL/GenBank/DDBJ whole genome shotgun (WGS) entry which is preliminary data.</text>
</comment>
<evidence type="ECO:0000259" key="2">
    <source>
        <dbReference type="Pfam" id="PF06251"/>
    </source>
</evidence>
<keyword evidence="5" id="KW-1185">Reference proteome</keyword>
<dbReference type="AlphaFoldDB" id="A0A0M0HIT0"/>
<dbReference type="PATRIC" id="fig|693.5.peg.3507"/>
<reference evidence="5" key="1">
    <citation type="submission" date="2015-08" db="EMBL/GenBank/DDBJ databases">
        <title>Vibrio galatheae sp. nov., a novel member of the Vibrionaceae family isolated from the Solomon Islands.</title>
        <authorList>
            <person name="Giubergia S."/>
            <person name="Machado H."/>
            <person name="Mateiu R.V."/>
            <person name="Gram L."/>
        </authorList>
    </citation>
    <scope>NUCLEOTIDE SEQUENCE [LARGE SCALE GENOMIC DNA]</scope>
    <source>
        <strain evidence="5">DSM 19584</strain>
    </source>
</reference>